<organism evidence="3 4">
    <name type="scientific">Sporothrix epigloea</name>
    <dbReference type="NCBI Taxonomy" id="1892477"/>
    <lineage>
        <taxon>Eukaryota</taxon>
        <taxon>Fungi</taxon>
        <taxon>Dikarya</taxon>
        <taxon>Ascomycota</taxon>
        <taxon>Pezizomycotina</taxon>
        <taxon>Sordariomycetes</taxon>
        <taxon>Sordariomycetidae</taxon>
        <taxon>Ophiostomatales</taxon>
        <taxon>Ophiostomataceae</taxon>
        <taxon>Sporothrix</taxon>
    </lineage>
</organism>
<proteinExistence type="predicted"/>
<dbReference type="InterPro" id="IPR050126">
    <property type="entry name" value="Ap4A_hydrolase"/>
</dbReference>
<dbReference type="PANTHER" id="PTHR42850">
    <property type="entry name" value="METALLOPHOSPHOESTERASE"/>
    <property type="match status" value="1"/>
</dbReference>
<dbReference type="Proteomes" id="UP001642502">
    <property type="component" value="Unassembled WGS sequence"/>
</dbReference>
<sequence>MGTSPTLLASEAKAKSLEELKPKKSDEGLRSKKSRKLTLIELLEQPMDAMEYGTTARPPIKGMPTIIADLPVELVLDDIGTTAAGGAIQSTPGEPLRRRRFVFIGDVHGQRKPLEELLKKIDFLVGIDHLIFVGNLINKGPDSAGVVQLAMEVGASAVRGNHEDRVLMAYESLQAVKKRAAVDPDLKIADAGTGHDSFTNPEEEAGRTRTAILAKIEVEGKRERASAMLQREIDLQEEDTAKGTGILAYFGLNKPYKQEEDIIDHDKMVAELEIDPLEQDPFSHGDAAERATASTLSPDHASWLAELPVILRIGSILPGKGLLRSPAAQQANLRSPFTNNVVVAHAGLVPDLALEKQDPYAVMVMRSLVHPADEVRHERARLIAEARSRTDLRGRMKKTDRVNVLNSRVESEYRRMQQRAYGPDLHHPRRPAPLGASRNWVISGAGNPEPADLVMLPIEGHFREGSDRLHWAAVWNQAQHANPDPANRTTVVYGHDAITGLLIPETISTGLLSFFRKNGNGVNSGSVITREDTGYTFGLDSGAADGGKLTALVVEAGSDGVVKHRIEQVPCPATVTNKFDD</sequence>
<reference evidence="3 4" key="1">
    <citation type="submission" date="2024-01" db="EMBL/GenBank/DDBJ databases">
        <authorList>
            <person name="Allen C."/>
            <person name="Tagirdzhanova G."/>
        </authorList>
    </citation>
    <scope>NUCLEOTIDE SEQUENCE [LARGE SCALE GENOMIC DNA]</scope>
    <source>
        <strain evidence="3 4">CBS 119000</strain>
    </source>
</reference>
<accession>A0ABP0E3M8</accession>
<keyword evidence="4" id="KW-1185">Reference proteome</keyword>
<evidence type="ECO:0000259" key="2">
    <source>
        <dbReference type="Pfam" id="PF00149"/>
    </source>
</evidence>
<feature type="compositionally biased region" description="Basic and acidic residues" evidence="1">
    <location>
        <begin position="12"/>
        <end position="30"/>
    </location>
</feature>
<feature type="region of interest" description="Disordered" evidence="1">
    <location>
        <begin position="1"/>
        <end position="31"/>
    </location>
</feature>
<comment type="caution">
    <text evidence="3">The sequence shown here is derived from an EMBL/GenBank/DDBJ whole genome shotgun (WGS) entry which is preliminary data.</text>
</comment>
<dbReference type="Pfam" id="PF00149">
    <property type="entry name" value="Metallophos"/>
    <property type="match status" value="1"/>
</dbReference>
<dbReference type="EMBL" id="CAWUON010000185">
    <property type="protein sequence ID" value="CAK7275175.1"/>
    <property type="molecule type" value="Genomic_DNA"/>
</dbReference>
<evidence type="ECO:0000256" key="1">
    <source>
        <dbReference type="SAM" id="MobiDB-lite"/>
    </source>
</evidence>
<name>A0ABP0E3M8_9PEZI</name>
<dbReference type="InterPro" id="IPR029052">
    <property type="entry name" value="Metallo-depent_PP-like"/>
</dbReference>
<evidence type="ECO:0000313" key="3">
    <source>
        <dbReference type="EMBL" id="CAK7275175.1"/>
    </source>
</evidence>
<dbReference type="Gene3D" id="3.60.21.10">
    <property type="match status" value="1"/>
</dbReference>
<feature type="domain" description="Calcineurin-like phosphoesterase" evidence="2">
    <location>
        <begin position="100"/>
        <end position="169"/>
    </location>
</feature>
<dbReference type="InterPro" id="IPR004843">
    <property type="entry name" value="Calcineurin-like_PHP"/>
</dbReference>
<evidence type="ECO:0000313" key="4">
    <source>
        <dbReference type="Proteomes" id="UP001642502"/>
    </source>
</evidence>
<dbReference type="SUPFAM" id="SSF56300">
    <property type="entry name" value="Metallo-dependent phosphatases"/>
    <property type="match status" value="1"/>
</dbReference>
<gene>
    <name evidence="3" type="ORF">SEPCBS119000_006561</name>
</gene>
<dbReference type="PANTHER" id="PTHR42850:SF4">
    <property type="entry name" value="ZINC-DEPENDENT ENDOPOLYPHOSPHATASE"/>
    <property type="match status" value="1"/>
</dbReference>
<protein>
    <recommendedName>
        <fullName evidence="2">Calcineurin-like phosphoesterase domain-containing protein</fullName>
    </recommendedName>
</protein>